<dbReference type="AlphaFoldDB" id="A0A7W8ADA3"/>
<evidence type="ECO:0000313" key="3">
    <source>
        <dbReference type="Proteomes" id="UP000568380"/>
    </source>
</evidence>
<accession>A0A7W8ADA3</accession>
<organism evidence="2 3">
    <name type="scientific">Nonomuraea endophytica</name>
    <dbReference type="NCBI Taxonomy" id="714136"/>
    <lineage>
        <taxon>Bacteria</taxon>
        <taxon>Bacillati</taxon>
        <taxon>Actinomycetota</taxon>
        <taxon>Actinomycetes</taxon>
        <taxon>Streptosporangiales</taxon>
        <taxon>Streptosporangiaceae</taxon>
        <taxon>Nonomuraea</taxon>
    </lineage>
</organism>
<comment type="caution">
    <text evidence="2">The sequence shown here is derived from an EMBL/GenBank/DDBJ whole genome shotgun (WGS) entry which is preliminary data.</text>
</comment>
<protein>
    <recommendedName>
        <fullName evidence="1">DUF4240 domain-containing protein</fullName>
    </recommendedName>
</protein>
<sequence>MNIDEFWKLIDDSDSREERQQIRAAHLQEELKRRPHSEIIDFHAHFLALRQKVNTYRTWGAFGHLFGSPSTDSFLDFQAWLVGLGKESFDLASSDADSLCDVPQVREWVVRLMNPAFEADPSIGYFPGFELLAYVARRAYREKANGEATGFDNALSERGLEQMQEPADEYWDIQDGDEIAGRLPRTVAFLRSLF</sequence>
<name>A0A7W8ADA3_9ACTN</name>
<dbReference type="Pfam" id="PF14024">
    <property type="entry name" value="DUF4240"/>
    <property type="match status" value="1"/>
</dbReference>
<proteinExistence type="predicted"/>
<dbReference type="Proteomes" id="UP000568380">
    <property type="component" value="Unassembled WGS sequence"/>
</dbReference>
<evidence type="ECO:0000313" key="2">
    <source>
        <dbReference type="EMBL" id="MBB5083584.1"/>
    </source>
</evidence>
<dbReference type="EMBL" id="JACHIN010000018">
    <property type="protein sequence ID" value="MBB5083584.1"/>
    <property type="molecule type" value="Genomic_DNA"/>
</dbReference>
<feature type="domain" description="DUF4240" evidence="1">
    <location>
        <begin position="1"/>
        <end position="141"/>
    </location>
</feature>
<dbReference type="InterPro" id="IPR025334">
    <property type="entry name" value="DUF4240"/>
</dbReference>
<evidence type="ECO:0000259" key="1">
    <source>
        <dbReference type="Pfam" id="PF14024"/>
    </source>
</evidence>
<dbReference type="RefSeq" id="WP_184972834.1">
    <property type="nucleotide sequence ID" value="NZ_JACHIN010000018.1"/>
</dbReference>
<keyword evidence="3" id="KW-1185">Reference proteome</keyword>
<reference evidence="2 3" key="1">
    <citation type="submission" date="2020-08" db="EMBL/GenBank/DDBJ databases">
        <title>Genomic Encyclopedia of Type Strains, Phase IV (KMG-IV): sequencing the most valuable type-strain genomes for metagenomic binning, comparative biology and taxonomic classification.</title>
        <authorList>
            <person name="Goeker M."/>
        </authorList>
    </citation>
    <scope>NUCLEOTIDE SEQUENCE [LARGE SCALE GENOMIC DNA]</scope>
    <source>
        <strain evidence="2 3">DSM 45385</strain>
    </source>
</reference>
<gene>
    <name evidence="2" type="ORF">HNR40_009089</name>
</gene>